<organism evidence="1 2">
    <name type="scientific">Pedobacter africanus</name>
    <dbReference type="NCBI Taxonomy" id="151894"/>
    <lineage>
        <taxon>Bacteria</taxon>
        <taxon>Pseudomonadati</taxon>
        <taxon>Bacteroidota</taxon>
        <taxon>Sphingobacteriia</taxon>
        <taxon>Sphingobacteriales</taxon>
        <taxon>Sphingobacteriaceae</taxon>
        <taxon>Pedobacter</taxon>
    </lineage>
</organism>
<evidence type="ECO:0000313" key="2">
    <source>
        <dbReference type="Proteomes" id="UP001246858"/>
    </source>
</evidence>
<proteinExistence type="predicted"/>
<reference evidence="1" key="1">
    <citation type="submission" date="2023-07" db="EMBL/GenBank/DDBJ databases">
        <title>Sorghum-associated microbial communities from plants grown in Nebraska, USA.</title>
        <authorList>
            <person name="Schachtman D."/>
        </authorList>
    </citation>
    <scope>NUCLEOTIDE SEQUENCE</scope>
    <source>
        <strain evidence="1">2697</strain>
    </source>
</reference>
<gene>
    <name evidence="1" type="ORF">J2X78_001712</name>
</gene>
<accession>A0ACC6KUW4</accession>
<keyword evidence="2" id="KW-1185">Reference proteome</keyword>
<comment type="caution">
    <text evidence="1">The sequence shown here is derived from an EMBL/GenBank/DDBJ whole genome shotgun (WGS) entry which is preliminary data.</text>
</comment>
<evidence type="ECO:0000313" key="1">
    <source>
        <dbReference type="EMBL" id="MDR6783160.1"/>
    </source>
</evidence>
<dbReference type="Proteomes" id="UP001246858">
    <property type="component" value="Unassembled WGS sequence"/>
</dbReference>
<sequence>MPHRALLNDYQFLQKISEGNEKAFEELFRVLAPTLKPFVFRFTRSNESTQEIIQDTFIRVWLNRDKVSEVSNIKSWVFKFAANECLHYLRDKTIHEKAINRLLATQELHTEHTHQTIQLNEIKSVIVAAIEKLSPQRKLIYQLSRTENKTITEISEQLSLSPNTVKNSLVTSLKLIRKHLDQNGYAFLAFLFFYIENKF</sequence>
<name>A0ACC6KUW4_9SPHI</name>
<protein>
    <submittedName>
        <fullName evidence="1">RNA polymerase sigma-70 factor (ECF subfamily)</fullName>
    </submittedName>
</protein>
<dbReference type="EMBL" id="JAVDTF010000001">
    <property type="protein sequence ID" value="MDR6783160.1"/>
    <property type="molecule type" value="Genomic_DNA"/>
</dbReference>